<keyword evidence="2" id="KW-1185">Reference proteome</keyword>
<protein>
    <submittedName>
        <fullName evidence="1">Uncharacterized protein</fullName>
    </submittedName>
</protein>
<reference evidence="2" key="1">
    <citation type="submission" date="2018-02" db="EMBL/GenBank/DDBJ databases">
        <authorList>
            <person name="Cohen D.B."/>
            <person name="Kent A.D."/>
        </authorList>
    </citation>
    <scope>NUCLEOTIDE SEQUENCE [LARGE SCALE GENOMIC DNA]</scope>
</reference>
<name>A0A2P1JXC3_9CAUD</name>
<evidence type="ECO:0000313" key="2">
    <source>
        <dbReference type="Proteomes" id="UP000241290"/>
    </source>
</evidence>
<dbReference type="Proteomes" id="UP000241290">
    <property type="component" value="Genome"/>
</dbReference>
<accession>A0A2P1JXC3</accession>
<proteinExistence type="predicted"/>
<dbReference type="KEGG" id="vg:64766298"/>
<evidence type="ECO:0000313" key="1">
    <source>
        <dbReference type="EMBL" id="AVO24985.1"/>
    </source>
</evidence>
<sequence length="147" mass="16518">MLGIERQSSYYGFADPDLARHADFREGSELPAEAEVVGMFRGNAIQAGTMARDLAVVTAGSNPEFDRMVDRFYELRSSMDNNKVRDALAKEFYSDPEQQKAFKKGWNASAKPGRDIDKADKMWRNAPSGDPAMNAFYDGWELVSEHL</sequence>
<gene>
    <name evidence="1" type="primary">45</name>
    <name evidence="1" type="ORF">SEA_FINCH_45</name>
</gene>
<dbReference type="RefSeq" id="YP_010059067.1">
    <property type="nucleotide sequence ID" value="NC_054724.1"/>
</dbReference>
<dbReference type="GeneID" id="64766298"/>
<dbReference type="EMBL" id="MG962366">
    <property type="protein sequence ID" value="AVO24985.1"/>
    <property type="molecule type" value="Genomic_DNA"/>
</dbReference>
<organism evidence="1 2">
    <name type="scientific">Rhodococcus phage Finch</name>
    <dbReference type="NCBI Taxonomy" id="2094144"/>
    <lineage>
        <taxon>Viruses</taxon>
        <taxon>Duplodnaviria</taxon>
        <taxon>Heunggongvirae</taxon>
        <taxon>Uroviricota</taxon>
        <taxon>Caudoviricetes</taxon>
        <taxon>Finchvirus</taxon>
        <taxon>Finchvirus finch</taxon>
    </lineage>
</organism>